<dbReference type="EMBL" id="CP040710">
    <property type="protein sequence ID" value="QCW98887.1"/>
    <property type="molecule type" value="Genomic_DNA"/>
</dbReference>
<sequence length="131" mass="15087">MKKTTTFILLCLMTYCAVCTGQTEHKTNKKQTIAKSKKEDTLEQLNLLDEQTKIYGQLFELAGSGEENPLGGATNYLELLEKIDLPAEQKELLYEQYKIYDLSLDPTKKDSLRIMFDKMMTRAIEKSKNDH</sequence>
<evidence type="ECO:0000313" key="1">
    <source>
        <dbReference type="EMBL" id="QCW98887.1"/>
    </source>
</evidence>
<dbReference type="AlphaFoldDB" id="A0A5B7SPD7"/>
<proteinExistence type="predicted"/>
<name>A0A5B7SPD7_9FLAO</name>
<organism evidence="1 2">
    <name type="scientific">Aggregatimonas sangjinii</name>
    <dbReference type="NCBI Taxonomy" id="2583587"/>
    <lineage>
        <taxon>Bacteria</taxon>
        <taxon>Pseudomonadati</taxon>
        <taxon>Bacteroidota</taxon>
        <taxon>Flavobacteriia</taxon>
        <taxon>Flavobacteriales</taxon>
        <taxon>Flavobacteriaceae</taxon>
        <taxon>Aggregatimonas</taxon>
    </lineage>
</organism>
<evidence type="ECO:0000313" key="2">
    <source>
        <dbReference type="Proteomes" id="UP000310017"/>
    </source>
</evidence>
<dbReference type="OrthoDB" id="1178642at2"/>
<dbReference type="Proteomes" id="UP000310017">
    <property type="component" value="Chromosome"/>
</dbReference>
<dbReference type="KEGG" id="asag:FGM00_01650"/>
<keyword evidence="2" id="KW-1185">Reference proteome</keyword>
<gene>
    <name evidence="1" type="ORF">FGM00_01650</name>
</gene>
<protein>
    <submittedName>
        <fullName evidence="1">Uncharacterized protein</fullName>
    </submittedName>
</protein>
<accession>A0A5B7SPD7</accession>
<dbReference type="RefSeq" id="WP_138851242.1">
    <property type="nucleotide sequence ID" value="NZ_CP040710.1"/>
</dbReference>
<reference evidence="1 2" key="1">
    <citation type="submission" date="2019-05" db="EMBL/GenBank/DDBJ databases">
        <title>Genome sequencing of F202Z8.</title>
        <authorList>
            <person name="Kwon Y.M."/>
        </authorList>
    </citation>
    <scope>NUCLEOTIDE SEQUENCE [LARGE SCALE GENOMIC DNA]</scope>
    <source>
        <strain evidence="1 2">F202Z8</strain>
    </source>
</reference>